<dbReference type="RefSeq" id="WP_085226805.1">
    <property type="nucleotide sequence ID" value="NZ_AP022576.1"/>
</dbReference>
<protein>
    <submittedName>
        <fullName evidence="1">Uncharacterized protein</fullName>
    </submittedName>
</protein>
<proteinExistence type="predicted"/>
<accession>A0A1X1TUY2</accession>
<comment type="caution">
    <text evidence="1">The sequence shown here is derived from an EMBL/GenBank/DDBJ whole genome shotgun (WGS) entry which is preliminary data.</text>
</comment>
<name>A0A1X1TUY2_MYCFL</name>
<dbReference type="EMBL" id="LQOV01000034">
    <property type="protein sequence ID" value="ORV48383.1"/>
    <property type="molecule type" value="Genomic_DNA"/>
</dbReference>
<dbReference type="Proteomes" id="UP000193010">
    <property type="component" value="Unassembled WGS sequence"/>
</dbReference>
<evidence type="ECO:0000313" key="2">
    <source>
        <dbReference type="Proteomes" id="UP000193010"/>
    </source>
</evidence>
<dbReference type="OrthoDB" id="4761743at2"/>
<dbReference type="AlphaFoldDB" id="A0A1X1TUY2"/>
<sequence length="68" mass="7927">MITHADERKRTFVFFWDWSGPEITIRGRREWDSEDPEDVELALNVIDGDVPLEGWVSLARDFLAAFDS</sequence>
<keyword evidence="2" id="KW-1185">Reference proteome</keyword>
<organism evidence="1 2">
    <name type="scientific">Mycobacterium florentinum</name>
    <dbReference type="NCBI Taxonomy" id="292462"/>
    <lineage>
        <taxon>Bacteria</taxon>
        <taxon>Bacillati</taxon>
        <taxon>Actinomycetota</taxon>
        <taxon>Actinomycetes</taxon>
        <taxon>Mycobacteriales</taxon>
        <taxon>Mycobacteriaceae</taxon>
        <taxon>Mycobacterium</taxon>
        <taxon>Mycobacterium simiae complex</taxon>
    </lineage>
</organism>
<evidence type="ECO:0000313" key="1">
    <source>
        <dbReference type="EMBL" id="ORV48383.1"/>
    </source>
</evidence>
<gene>
    <name evidence="1" type="ORF">AWC05_07685</name>
</gene>
<reference evidence="1 2" key="1">
    <citation type="submission" date="2016-01" db="EMBL/GenBank/DDBJ databases">
        <title>The new phylogeny of the genus Mycobacterium.</title>
        <authorList>
            <person name="Tarcisio F."/>
            <person name="Conor M."/>
            <person name="Antonella G."/>
            <person name="Elisabetta G."/>
            <person name="Giulia F.S."/>
            <person name="Sara T."/>
            <person name="Anna F."/>
            <person name="Clotilde B."/>
            <person name="Roberto B."/>
            <person name="Veronica D.S."/>
            <person name="Fabio R."/>
            <person name="Monica P."/>
            <person name="Olivier J."/>
            <person name="Enrico T."/>
            <person name="Nicola S."/>
        </authorList>
    </citation>
    <scope>NUCLEOTIDE SEQUENCE [LARGE SCALE GENOMIC DNA]</scope>
    <source>
        <strain evidence="1 2">DSM 44852</strain>
    </source>
</reference>